<dbReference type="SUPFAM" id="SSF117856">
    <property type="entry name" value="AF0104/ALDC/Ptd012-like"/>
    <property type="match status" value="1"/>
</dbReference>
<keyword evidence="4 6" id="KW-0804">Transcription</keyword>
<dbReference type="InterPro" id="IPR014476">
    <property type="entry name" value="AHL15-29"/>
</dbReference>
<sequence>MGGVDPAASAAAPSSLRLHHLHHHLLLLRDPSDVNSAAPTTPNSSASNANANAAATNNNDDDAPLSPSEPDPDPDPDPDPTPGLRLPKPPIVVARESPSALRSHVLEIASGADIAGAVAAFARRRGRGVSVLSASGAVANVTLRQPAAPPGAVVALHGRFDILSLSGAFLPAPTPPPPAGLTVYLAGGQGQVVGGSVVGELLASGPVMVVAATFANATYERLPLPDDDPDPAADAAAAPTPSEGMQLQDIPGNNGGGDLAAQPVSMALYNLPPNPHISNGRSSSLPHDVFVGWASAAGQRPPPPPPPY</sequence>
<dbReference type="GO" id="GO:0003680">
    <property type="term" value="F:minor groove of adenine-thymine-rich DNA binding"/>
    <property type="evidence" value="ECO:0007669"/>
    <property type="project" value="UniProtKB-UniRule"/>
</dbReference>
<evidence type="ECO:0000313" key="10">
    <source>
        <dbReference type="Proteomes" id="UP000092600"/>
    </source>
</evidence>
<dbReference type="Proteomes" id="UP000092600">
    <property type="component" value="Unassembled WGS sequence"/>
</dbReference>
<evidence type="ECO:0000256" key="4">
    <source>
        <dbReference type="ARBA" id="ARBA00023163"/>
    </source>
</evidence>
<proteinExistence type="predicted"/>
<dbReference type="AlphaFoldDB" id="A0A199UGR2"/>
<protein>
    <recommendedName>
        <fullName evidence="6">AT-hook motif nuclear-localized protein</fullName>
    </recommendedName>
</protein>
<gene>
    <name evidence="9" type="ORF">ACMD2_15668</name>
</gene>
<evidence type="ECO:0000313" key="9">
    <source>
        <dbReference type="EMBL" id="OAY63934.1"/>
    </source>
</evidence>
<keyword evidence="5 6" id="KW-0539">Nucleus</keyword>
<comment type="function">
    <text evidence="6">Transcription factor that specifically binds AT-rich DNA sequences related to the nuclear matrix attachment regions (MARs).</text>
</comment>
<dbReference type="FunFam" id="3.30.1330.80:FF:000002">
    <property type="entry name" value="AT-hook motif nuclear-localized protein"/>
    <property type="match status" value="1"/>
</dbReference>
<evidence type="ECO:0000256" key="6">
    <source>
        <dbReference type="PIRNR" id="PIRNR016021"/>
    </source>
</evidence>
<dbReference type="PIRSF" id="PIRSF016021">
    <property type="entry name" value="ESCAROLA"/>
    <property type="match status" value="1"/>
</dbReference>
<dbReference type="PROSITE" id="PS51742">
    <property type="entry name" value="PPC"/>
    <property type="match status" value="1"/>
</dbReference>
<dbReference type="GO" id="GO:0005634">
    <property type="term" value="C:nucleus"/>
    <property type="evidence" value="ECO:0007669"/>
    <property type="project" value="UniProtKB-SubCell"/>
</dbReference>
<dbReference type="Gene3D" id="3.30.1330.80">
    <property type="entry name" value="Hypothetical protein, similar to alpha- acetolactate decarboxylase, domain 2"/>
    <property type="match status" value="1"/>
</dbReference>
<evidence type="ECO:0000256" key="5">
    <source>
        <dbReference type="ARBA" id="ARBA00023242"/>
    </source>
</evidence>
<accession>A0A199UGR2</accession>
<evidence type="ECO:0000256" key="2">
    <source>
        <dbReference type="ARBA" id="ARBA00023015"/>
    </source>
</evidence>
<dbReference type="CDD" id="cd11378">
    <property type="entry name" value="DUF296"/>
    <property type="match status" value="1"/>
</dbReference>
<keyword evidence="2 6" id="KW-0805">Transcription regulation</keyword>
<evidence type="ECO:0000256" key="1">
    <source>
        <dbReference type="ARBA" id="ARBA00004123"/>
    </source>
</evidence>
<dbReference type="PANTHER" id="PTHR31100:SF14">
    <property type="entry name" value="AT-HOOK MOTIF NUCLEAR-LOCALIZED PROTEIN 15"/>
    <property type="match status" value="1"/>
</dbReference>
<dbReference type="EMBL" id="LSRQ01008294">
    <property type="protein sequence ID" value="OAY63934.1"/>
    <property type="molecule type" value="Genomic_DNA"/>
</dbReference>
<dbReference type="GO" id="GO:0003700">
    <property type="term" value="F:DNA-binding transcription factor activity"/>
    <property type="evidence" value="ECO:0007669"/>
    <property type="project" value="TreeGrafter"/>
</dbReference>
<keyword evidence="3 6" id="KW-0238">DNA-binding</keyword>
<feature type="domain" description="PPC" evidence="8">
    <location>
        <begin position="98"/>
        <end position="236"/>
    </location>
</feature>
<comment type="caution">
    <text evidence="9">The sequence shown here is derived from an EMBL/GenBank/DDBJ whole genome shotgun (WGS) entry which is preliminary data.</text>
</comment>
<evidence type="ECO:0000256" key="3">
    <source>
        <dbReference type="ARBA" id="ARBA00023125"/>
    </source>
</evidence>
<feature type="region of interest" description="Disordered" evidence="7">
    <location>
        <begin position="221"/>
        <end position="259"/>
    </location>
</feature>
<reference evidence="9 10" key="1">
    <citation type="journal article" date="2016" name="DNA Res.">
        <title>The draft genome of MD-2 pineapple using hybrid error correction of long reads.</title>
        <authorList>
            <person name="Redwan R.M."/>
            <person name="Saidin A."/>
            <person name="Kumar S.V."/>
        </authorList>
    </citation>
    <scope>NUCLEOTIDE SEQUENCE [LARGE SCALE GENOMIC DNA]</scope>
    <source>
        <strain evidence="10">cv. MD2</strain>
        <tissue evidence="9">Leaf</tissue>
    </source>
</reference>
<name>A0A199UGR2_ANACO</name>
<comment type="subcellular location">
    <subcellularLocation>
        <location evidence="1 6">Nucleus</location>
    </subcellularLocation>
</comment>
<dbReference type="PANTHER" id="PTHR31100">
    <property type="entry name" value="AT-HOOK MOTIF NUCLEAR-LOCALIZED PROTEIN 15"/>
    <property type="match status" value="1"/>
</dbReference>
<dbReference type="InterPro" id="IPR005175">
    <property type="entry name" value="PPC_dom"/>
</dbReference>
<dbReference type="Pfam" id="PF03479">
    <property type="entry name" value="PCC"/>
    <property type="match status" value="1"/>
</dbReference>
<feature type="region of interest" description="Disordered" evidence="7">
    <location>
        <begin position="32"/>
        <end position="89"/>
    </location>
</feature>
<organism evidence="9 10">
    <name type="scientific">Ananas comosus</name>
    <name type="common">Pineapple</name>
    <name type="synonym">Ananas ananas</name>
    <dbReference type="NCBI Taxonomy" id="4615"/>
    <lineage>
        <taxon>Eukaryota</taxon>
        <taxon>Viridiplantae</taxon>
        <taxon>Streptophyta</taxon>
        <taxon>Embryophyta</taxon>
        <taxon>Tracheophyta</taxon>
        <taxon>Spermatophyta</taxon>
        <taxon>Magnoliopsida</taxon>
        <taxon>Liliopsida</taxon>
        <taxon>Poales</taxon>
        <taxon>Bromeliaceae</taxon>
        <taxon>Bromelioideae</taxon>
        <taxon>Ananas</taxon>
    </lineage>
</organism>
<evidence type="ECO:0000256" key="7">
    <source>
        <dbReference type="SAM" id="MobiDB-lite"/>
    </source>
</evidence>
<feature type="compositionally biased region" description="Low complexity" evidence="7">
    <location>
        <begin position="33"/>
        <end position="68"/>
    </location>
</feature>
<evidence type="ECO:0000259" key="8">
    <source>
        <dbReference type="PROSITE" id="PS51742"/>
    </source>
</evidence>
<dbReference type="STRING" id="4615.A0A199UGR2"/>